<evidence type="ECO:0000259" key="3">
    <source>
        <dbReference type="PROSITE" id="PS50915"/>
    </source>
</evidence>
<dbReference type="PROSITE" id="PS50915">
    <property type="entry name" value="CRYSTALLIN_BETA_GAMMA"/>
    <property type="match status" value="2"/>
</dbReference>
<evidence type="ECO:0000256" key="1">
    <source>
        <dbReference type="ARBA" id="ARBA00009646"/>
    </source>
</evidence>
<evidence type="ECO:0000313" key="4">
    <source>
        <dbReference type="EMBL" id="GCA80051.1"/>
    </source>
</evidence>
<dbReference type="Gene3D" id="2.60.120.430">
    <property type="entry name" value="Galactose-binding lectin"/>
    <property type="match status" value="1"/>
</dbReference>
<dbReference type="SUPFAM" id="SSF69322">
    <property type="entry name" value="Tricorn protease domain 2"/>
    <property type="match status" value="1"/>
</dbReference>
<name>A0A5A5S3P6_MICAE</name>
<dbReference type="AlphaFoldDB" id="A0A5A5S3P6"/>
<proteinExistence type="inferred from homology"/>
<dbReference type="InterPro" id="IPR001064">
    <property type="entry name" value="Beta/gamma_crystallin"/>
</dbReference>
<dbReference type="Proteomes" id="UP000324689">
    <property type="component" value="Unassembled WGS sequence"/>
</dbReference>
<dbReference type="InterPro" id="IPR006624">
    <property type="entry name" value="Beta-propeller_rpt_TECPR"/>
</dbReference>
<evidence type="ECO:0000256" key="2">
    <source>
        <dbReference type="ARBA" id="ARBA00022737"/>
    </source>
</evidence>
<gene>
    <name evidence="4" type="primary">tps</name>
    <name evidence="4" type="ORF">MiTs_02054</name>
</gene>
<dbReference type="InterPro" id="IPR011024">
    <property type="entry name" value="G_crystallin-like"/>
</dbReference>
<sequence length="693" mass="73652">MVLASLVSTSQTGSLELLATQLNNPPALANNSGSTVTVSLTATGQWALINFATSDPSLVKYKTPVDGNGHVRDKNDEKFGFKYPNLNPGALVGEIKDAKGNTKSTVSGKQQSFELQPGDTISFVINDDPKWYADNTGKLTIAYSVTAKATQIVPTAPGVIANLYNTGVDDARQVLGDSIPDPHYKLTTYPAGTVTPGVTTPNKDLAPINWVANTKTARWIGPNTASAVGPVGNYSYITTFTLPNFSEASIVGELSVDDNITDIVLNGVSVGKPVALSSWWTKISRFSISTGFVVGTNTLEFKLHSIGGPTGLRIDSISGTYKPLKATVYEHANFQGISAELLPGSYGIGGFGLPNDTLSSLKVDKGLKVTLYEHGDGTGRSKTFTSDAAWVGDDFNDITSNIKVELLKATVYEHANFQGISAELLPGSYGIGGFGLPNDTLSSLKVDKGLKVTLYEHGDGTGRSKTFTSDAAWVGDDFNDITSNIKVELVREIPTEQLLSQKWVQVPNSGSVIGVTVLKDGTILGIGMDNYLWTRATLNSSWVQVPNSGSVIGVTVLQDGTILGIGMDKYLWTRATLNSSWVQVPNSGSVIGVTVLKDGTILGIGMDNYLWTRATLNSSWVQVPNSGSVIGVTVLKDGTILGIGMDKYLWTRATLNSSWVQVPNSGSVIGVTVLKDGTILGIGMDNYLWTKGI</sequence>
<comment type="caution">
    <text evidence="4">The sequence shown here is derived from an EMBL/GenBank/DDBJ whole genome shotgun (WGS) entry which is preliminary data.</text>
</comment>
<dbReference type="SMART" id="SM00706">
    <property type="entry name" value="TECPR"/>
    <property type="match status" value="5"/>
</dbReference>
<organism evidence="4 5">
    <name type="scientific">Microcystis aeruginosa NIES-2521</name>
    <dbReference type="NCBI Taxonomy" id="2303983"/>
    <lineage>
        <taxon>Bacteria</taxon>
        <taxon>Bacillati</taxon>
        <taxon>Cyanobacteriota</taxon>
        <taxon>Cyanophyceae</taxon>
        <taxon>Oscillatoriophycideae</taxon>
        <taxon>Chroococcales</taxon>
        <taxon>Microcystaceae</taxon>
        <taxon>Microcystis</taxon>
    </lineage>
</organism>
<keyword evidence="2" id="KW-0677">Repeat</keyword>
<accession>A0A5A5S3P6</accession>
<dbReference type="Gene3D" id="2.60.20.10">
    <property type="entry name" value="Crystallins"/>
    <property type="match status" value="2"/>
</dbReference>
<evidence type="ECO:0000313" key="5">
    <source>
        <dbReference type="Proteomes" id="UP000324689"/>
    </source>
</evidence>
<comment type="similarity">
    <text evidence="1">Belongs to the beta/gamma-crystallin family.</text>
</comment>
<dbReference type="EMBL" id="BHVQ01000021">
    <property type="protein sequence ID" value="GCA80051.1"/>
    <property type="molecule type" value="Genomic_DNA"/>
</dbReference>
<dbReference type="SMART" id="SM00247">
    <property type="entry name" value="XTALbg"/>
    <property type="match status" value="2"/>
</dbReference>
<protein>
    <submittedName>
        <fullName evidence="4">Development-specific protein S</fullName>
    </submittedName>
</protein>
<dbReference type="RefSeq" id="WP_149975408.1">
    <property type="nucleotide sequence ID" value="NZ_BHVQ01000021.1"/>
</dbReference>
<feature type="domain" description="Beta/gamma crystallin 'Greek key'" evidence="3">
    <location>
        <begin position="324"/>
        <end position="365"/>
    </location>
</feature>
<reference evidence="4 5" key="1">
    <citation type="submission" date="2018-09" db="EMBL/GenBank/DDBJ databases">
        <title>Evolutionary history of phycoerythrin pigmentation in the water bloom-forming cyanobacterium Microcystis aeruginosa.</title>
        <authorList>
            <person name="Tanabe Y."/>
            <person name="Tanabe Y."/>
            <person name="Yamaguchi H."/>
        </authorList>
    </citation>
    <scope>NUCLEOTIDE SEQUENCE [LARGE SCALE GENOMIC DNA]</scope>
    <source>
        <strain evidence="4 5">NIES-2521</strain>
    </source>
</reference>
<dbReference type="SUPFAM" id="SSF49695">
    <property type="entry name" value="gamma-Crystallin-like"/>
    <property type="match status" value="2"/>
</dbReference>
<feature type="domain" description="Beta/gamma crystallin 'Greek key'" evidence="3">
    <location>
        <begin position="407"/>
        <end position="448"/>
    </location>
</feature>